<evidence type="ECO:0000256" key="1">
    <source>
        <dbReference type="SAM" id="MobiDB-lite"/>
    </source>
</evidence>
<comment type="caution">
    <text evidence="2">The sequence shown here is derived from an EMBL/GenBank/DDBJ whole genome shotgun (WGS) entry which is preliminary data.</text>
</comment>
<evidence type="ECO:0000313" key="3">
    <source>
        <dbReference type="Proteomes" id="UP000516437"/>
    </source>
</evidence>
<dbReference type="EMBL" id="RXIC02000025">
    <property type="protein sequence ID" value="KAB1205831.1"/>
    <property type="molecule type" value="Genomic_DNA"/>
</dbReference>
<keyword evidence="3" id="KW-1185">Reference proteome</keyword>
<feature type="region of interest" description="Disordered" evidence="1">
    <location>
        <begin position="522"/>
        <end position="542"/>
    </location>
</feature>
<accession>A0A6A1UZR6</accession>
<protein>
    <submittedName>
        <fullName evidence="2">Uncharacterized protein</fullName>
    </submittedName>
</protein>
<name>A0A6A1UZR6_9ROSI</name>
<sequence length="542" mass="56059">MGEKLMAADGDSSFVSKANDYSRAFLAQRCVNKEGRRVSGGKVGQLGSGVSGHHGLRGGLSFARAVKMKKPLVDVGMQVSSVECYGEKGNKGEPTLCLQERHADQDFVVIPKAPSFVDGSSLALGGTDVMELDQILWSLDVEGAEGKGEGWAAVERGSNGSQPGPSVSLKAGPLLAGGVGSGLVLSAEGGAPGHISIHLKQVYRLKVMTCDKEATMDVVHANVTLGHMARGTPLQTSMAGGSPVLSVAAGDSLEAISAPEPPPADLSVISVEGVVSSIDGLELERGEAGASMPDDPPAPIDNPVPTLGLFSAVRDDRSPVVVDSALLVEASAVVPVAANVISHALGLETSLLFYPLHGQGFKVSSCGLCSKGRVESLVFSGAVSVVKKEGVANMLRESVGRPGLLVGESASGSELQLVACQDGVVAFEERGGELCAEPLRIMHPGVDGCVGKGSVYLSSWVLEMVSSFRHLVGVSCIGYESELLNLFAALELERGSGSKSSGRSGGKLLRELKSLECSVNYNGSASGSRKNRKARRALVNYP</sequence>
<proteinExistence type="predicted"/>
<dbReference type="AlphaFoldDB" id="A0A6A1UZR6"/>
<gene>
    <name evidence="2" type="ORF">CJ030_MR7G027984</name>
</gene>
<organism evidence="2 3">
    <name type="scientific">Morella rubra</name>
    <name type="common">Chinese bayberry</name>
    <dbReference type="NCBI Taxonomy" id="262757"/>
    <lineage>
        <taxon>Eukaryota</taxon>
        <taxon>Viridiplantae</taxon>
        <taxon>Streptophyta</taxon>
        <taxon>Embryophyta</taxon>
        <taxon>Tracheophyta</taxon>
        <taxon>Spermatophyta</taxon>
        <taxon>Magnoliopsida</taxon>
        <taxon>eudicotyledons</taxon>
        <taxon>Gunneridae</taxon>
        <taxon>Pentapetalae</taxon>
        <taxon>rosids</taxon>
        <taxon>fabids</taxon>
        <taxon>Fagales</taxon>
        <taxon>Myricaceae</taxon>
        <taxon>Morella</taxon>
    </lineage>
</organism>
<evidence type="ECO:0000313" key="2">
    <source>
        <dbReference type="EMBL" id="KAB1205831.1"/>
    </source>
</evidence>
<dbReference type="Proteomes" id="UP000516437">
    <property type="component" value="Chromosome 7"/>
</dbReference>
<reference evidence="2 3" key="1">
    <citation type="journal article" date="2019" name="Plant Biotechnol. J.">
        <title>The red bayberry genome and genetic basis of sex determination.</title>
        <authorList>
            <person name="Jia H.M."/>
            <person name="Jia H.J."/>
            <person name="Cai Q.L."/>
            <person name="Wang Y."/>
            <person name="Zhao H.B."/>
            <person name="Yang W.F."/>
            <person name="Wang G.Y."/>
            <person name="Li Y.H."/>
            <person name="Zhan D.L."/>
            <person name="Shen Y.T."/>
            <person name="Niu Q.F."/>
            <person name="Chang L."/>
            <person name="Qiu J."/>
            <person name="Zhao L."/>
            <person name="Xie H.B."/>
            <person name="Fu W.Y."/>
            <person name="Jin J."/>
            <person name="Li X.W."/>
            <person name="Jiao Y."/>
            <person name="Zhou C.C."/>
            <person name="Tu T."/>
            <person name="Chai C.Y."/>
            <person name="Gao J.L."/>
            <person name="Fan L.J."/>
            <person name="van de Weg E."/>
            <person name="Wang J.Y."/>
            <person name="Gao Z.S."/>
        </authorList>
    </citation>
    <scope>NUCLEOTIDE SEQUENCE [LARGE SCALE GENOMIC DNA]</scope>
    <source>
        <tissue evidence="2">Leaves</tissue>
    </source>
</reference>